<accession>A0ABW4Y094</accession>
<feature type="transmembrane region" description="Helical" evidence="1">
    <location>
        <begin position="309"/>
        <end position="333"/>
    </location>
</feature>
<evidence type="ECO:0000313" key="3">
    <source>
        <dbReference type="EMBL" id="MFD2100271.1"/>
    </source>
</evidence>
<reference evidence="4" key="1">
    <citation type="journal article" date="2019" name="Int. J. Syst. Evol. Microbiol.">
        <title>The Global Catalogue of Microorganisms (GCM) 10K type strain sequencing project: providing services to taxonomists for standard genome sequencing and annotation.</title>
        <authorList>
            <consortium name="The Broad Institute Genomics Platform"/>
            <consortium name="The Broad Institute Genome Sequencing Center for Infectious Disease"/>
            <person name="Wu L."/>
            <person name="Ma J."/>
        </authorList>
    </citation>
    <scope>NUCLEOTIDE SEQUENCE [LARGE SCALE GENOMIC DNA]</scope>
    <source>
        <strain evidence="4">JCM 3389</strain>
    </source>
</reference>
<protein>
    <submittedName>
        <fullName evidence="3">DUF1624 domain-containing protein</fullName>
    </submittedName>
</protein>
<feature type="transmembrane region" description="Helical" evidence="1">
    <location>
        <begin position="271"/>
        <end position="289"/>
    </location>
</feature>
<dbReference type="Proteomes" id="UP001597342">
    <property type="component" value="Unassembled WGS sequence"/>
</dbReference>
<dbReference type="PANTHER" id="PTHR40407:SF1">
    <property type="entry name" value="HEPARAN-ALPHA-GLUCOSAMINIDE N-ACETYLTRANSFERASE CATALYTIC DOMAIN-CONTAINING PROTEIN"/>
    <property type="match status" value="1"/>
</dbReference>
<keyword evidence="1" id="KW-0812">Transmembrane</keyword>
<evidence type="ECO:0000256" key="1">
    <source>
        <dbReference type="SAM" id="Phobius"/>
    </source>
</evidence>
<comment type="caution">
    <text evidence="3">The sequence shown here is derived from an EMBL/GenBank/DDBJ whole genome shotgun (WGS) entry which is preliminary data.</text>
</comment>
<evidence type="ECO:0000313" key="4">
    <source>
        <dbReference type="Proteomes" id="UP001597342"/>
    </source>
</evidence>
<keyword evidence="1" id="KW-1133">Transmembrane helix</keyword>
<feature type="transmembrane region" description="Helical" evidence="1">
    <location>
        <begin position="52"/>
        <end position="77"/>
    </location>
</feature>
<dbReference type="PANTHER" id="PTHR40407">
    <property type="entry name" value="MEMBRANE PROTEIN-LIKE PROTEIN"/>
    <property type="match status" value="1"/>
</dbReference>
<evidence type="ECO:0000259" key="2">
    <source>
        <dbReference type="Pfam" id="PF07786"/>
    </source>
</evidence>
<name>A0ABW4Y094_9FLAO</name>
<gene>
    <name evidence="3" type="ORF">ACFSJE_10830</name>
</gene>
<keyword evidence="1" id="KW-0472">Membrane</keyword>
<feature type="transmembrane region" description="Helical" evidence="1">
    <location>
        <begin position="226"/>
        <end position="244"/>
    </location>
</feature>
<dbReference type="Pfam" id="PF07786">
    <property type="entry name" value="HGSNAT_cat"/>
    <property type="match status" value="1"/>
</dbReference>
<organism evidence="3 4">
    <name type="scientific">Flagellimonas iocasae</name>
    <dbReference type="NCBI Taxonomy" id="2055905"/>
    <lineage>
        <taxon>Bacteria</taxon>
        <taxon>Pseudomonadati</taxon>
        <taxon>Bacteroidota</taxon>
        <taxon>Flavobacteriia</taxon>
        <taxon>Flavobacteriales</taxon>
        <taxon>Flavobacteriaceae</taxon>
        <taxon>Flagellimonas</taxon>
    </lineage>
</organism>
<feature type="transmembrane region" description="Helical" evidence="1">
    <location>
        <begin position="89"/>
        <end position="108"/>
    </location>
</feature>
<proteinExistence type="predicted"/>
<feature type="domain" description="Heparan-alpha-glucosaminide N-acetyltransferase catalytic" evidence="2">
    <location>
        <begin position="8"/>
        <end position="243"/>
    </location>
</feature>
<sequence length="392" mass="45465">MKSDRKNRIKSIDLLRGVVMVIMALDHVRDYFHYDAYFFDPTDMGQSNVALFWTRFVTHFCAPVFVFLAGTSAFFVGQRLDKKALSIWLLKRGLWLVVAELTIIKLAWMFKLDYTTILLQVIWVLGLCMIFLAGFIHLPKKLMIALAFVVIFGHNLLDPIAPTDSVASGFWTFLHVFNVIDMGSVQVFVGYPLIPWIFVMPLGYYFGELYKPSYDSKLRIKRLFQLGFGLTLLFFALRTLNVYGDPYTWAEQDSFGMTIASYFNVTKYPPSLLYLLITLGPSIIFLALVENVQNQWTEKLVVIGRVPMFFYILHIYVIHALAVVAALATGFSFSDMVIDLWVTLQPQLQGYGFGLWMVYLIWILLTIALYPICKWYNDYKTENRQKWWLSYL</sequence>
<dbReference type="EMBL" id="JBHUHU010000003">
    <property type="protein sequence ID" value="MFD2100271.1"/>
    <property type="molecule type" value="Genomic_DNA"/>
</dbReference>
<feature type="transmembrane region" description="Helical" evidence="1">
    <location>
        <begin position="182"/>
        <end position="206"/>
    </location>
</feature>
<keyword evidence="4" id="KW-1185">Reference proteome</keyword>
<dbReference type="RefSeq" id="WP_379830990.1">
    <property type="nucleotide sequence ID" value="NZ_JBHUHU010000003.1"/>
</dbReference>
<dbReference type="InterPro" id="IPR012429">
    <property type="entry name" value="HGSNAT_cat"/>
</dbReference>
<feature type="transmembrane region" description="Helical" evidence="1">
    <location>
        <begin position="353"/>
        <end position="373"/>
    </location>
</feature>
<feature type="transmembrane region" description="Helical" evidence="1">
    <location>
        <begin position="114"/>
        <end position="135"/>
    </location>
</feature>